<evidence type="ECO:0000313" key="3">
    <source>
        <dbReference type="Proteomes" id="UP000799772"/>
    </source>
</evidence>
<dbReference type="GO" id="GO:0006139">
    <property type="term" value="P:nucleobase-containing compound metabolic process"/>
    <property type="evidence" value="ECO:0007669"/>
    <property type="project" value="InterPro"/>
</dbReference>
<keyword evidence="2" id="KW-0540">Nuclease</keyword>
<dbReference type="SUPFAM" id="SSF53098">
    <property type="entry name" value="Ribonuclease H-like"/>
    <property type="match status" value="1"/>
</dbReference>
<organism evidence="2 3">
    <name type="scientific">Rhizodiscina lignyota</name>
    <dbReference type="NCBI Taxonomy" id="1504668"/>
    <lineage>
        <taxon>Eukaryota</taxon>
        <taxon>Fungi</taxon>
        <taxon>Dikarya</taxon>
        <taxon>Ascomycota</taxon>
        <taxon>Pezizomycotina</taxon>
        <taxon>Dothideomycetes</taxon>
        <taxon>Pleosporomycetidae</taxon>
        <taxon>Aulographales</taxon>
        <taxon>Rhizodiscinaceae</taxon>
        <taxon>Rhizodiscina</taxon>
    </lineage>
</organism>
<keyword evidence="2" id="KW-0378">Hydrolase</keyword>
<dbReference type="AlphaFoldDB" id="A0A9P4I776"/>
<dbReference type="GO" id="GO:0003676">
    <property type="term" value="F:nucleic acid binding"/>
    <property type="evidence" value="ECO:0007669"/>
    <property type="project" value="InterPro"/>
</dbReference>
<dbReference type="Proteomes" id="UP000799772">
    <property type="component" value="Unassembled WGS sequence"/>
</dbReference>
<comment type="caution">
    <text evidence="2">The sequence shown here is derived from an EMBL/GenBank/DDBJ whole genome shotgun (WGS) entry which is preliminary data.</text>
</comment>
<dbReference type="InterPro" id="IPR036397">
    <property type="entry name" value="RNaseH_sf"/>
</dbReference>
<gene>
    <name evidence="2" type="ORF">NA57DRAFT_47026</name>
</gene>
<dbReference type="Pfam" id="PF01612">
    <property type="entry name" value="DNA_pol_A_exo1"/>
    <property type="match status" value="1"/>
</dbReference>
<keyword evidence="3" id="KW-1185">Reference proteome</keyword>
<protein>
    <submittedName>
        <fullName evidence="2">Exonuclease</fullName>
    </submittedName>
</protein>
<dbReference type="OrthoDB" id="26838at2759"/>
<dbReference type="Gene3D" id="3.30.420.10">
    <property type="entry name" value="Ribonuclease H-like superfamily/Ribonuclease H"/>
    <property type="match status" value="1"/>
</dbReference>
<dbReference type="EMBL" id="ML978135">
    <property type="protein sequence ID" value="KAF2094193.1"/>
    <property type="molecule type" value="Genomic_DNA"/>
</dbReference>
<evidence type="ECO:0000313" key="2">
    <source>
        <dbReference type="EMBL" id="KAF2094193.1"/>
    </source>
</evidence>
<accession>A0A9P4I776</accession>
<dbReference type="GO" id="GO:0008408">
    <property type="term" value="F:3'-5' exonuclease activity"/>
    <property type="evidence" value="ECO:0007669"/>
    <property type="project" value="InterPro"/>
</dbReference>
<dbReference type="InterPro" id="IPR012337">
    <property type="entry name" value="RNaseH-like_sf"/>
</dbReference>
<feature type="domain" description="3'-5' exonuclease" evidence="1">
    <location>
        <begin position="19"/>
        <end position="211"/>
    </location>
</feature>
<evidence type="ECO:0000259" key="1">
    <source>
        <dbReference type="Pfam" id="PF01612"/>
    </source>
</evidence>
<proteinExistence type="predicted"/>
<dbReference type="PANTHER" id="PTHR43040">
    <property type="entry name" value="RIBONUCLEASE D"/>
    <property type="match status" value="1"/>
</dbReference>
<reference evidence="2" key="1">
    <citation type="journal article" date="2020" name="Stud. Mycol.">
        <title>101 Dothideomycetes genomes: a test case for predicting lifestyles and emergence of pathogens.</title>
        <authorList>
            <person name="Haridas S."/>
            <person name="Albert R."/>
            <person name="Binder M."/>
            <person name="Bloem J."/>
            <person name="Labutti K."/>
            <person name="Salamov A."/>
            <person name="Andreopoulos B."/>
            <person name="Baker S."/>
            <person name="Barry K."/>
            <person name="Bills G."/>
            <person name="Bluhm B."/>
            <person name="Cannon C."/>
            <person name="Castanera R."/>
            <person name="Culley D."/>
            <person name="Daum C."/>
            <person name="Ezra D."/>
            <person name="Gonzalez J."/>
            <person name="Henrissat B."/>
            <person name="Kuo A."/>
            <person name="Liang C."/>
            <person name="Lipzen A."/>
            <person name="Lutzoni F."/>
            <person name="Magnuson J."/>
            <person name="Mondo S."/>
            <person name="Nolan M."/>
            <person name="Ohm R."/>
            <person name="Pangilinan J."/>
            <person name="Park H.-J."/>
            <person name="Ramirez L."/>
            <person name="Alfaro M."/>
            <person name="Sun H."/>
            <person name="Tritt A."/>
            <person name="Yoshinaga Y."/>
            <person name="Zwiers L.-H."/>
            <person name="Turgeon B."/>
            <person name="Goodwin S."/>
            <person name="Spatafora J."/>
            <person name="Crous P."/>
            <person name="Grigoriev I."/>
        </authorList>
    </citation>
    <scope>NUCLEOTIDE SEQUENCE</scope>
    <source>
        <strain evidence="2">CBS 133067</strain>
    </source>
</reference>
<keyword evidence="2" id="KW-0269">Exonuclease</keyword>
<dbReference type="InterPro" id="IPR002562">
    <property type="entry name" value="3'-5'_exonuclease_dom"/>
</dbReference>
<dbReference type="PANTHER" id="PTHR43040:SF1">
    <property type="entry name" value="RIBONUCLEASE D"/>
    <property type="match status" value="1"/>
</dbReference>
<sequence>MAETTTSTIVDSVAVIREMLDTFEDLPTSPVSIYVDLEGIELSRNGTVSILQMYILPQDHAYLVDVHSLHSQAFSTTATNGRTSLKTILESDVIPKAFFDVRNDSDALYSHFHIHLAGVEDIQLMELATRTFSRRTLNGLAKCIERDAPMSSAERLAWNTAKEKGKGLFAPERGGRYEVFNERPLAPEIVLYCVQDVRILPKLLSYYQNKLGNAWKERVQEATRDRIIQSHGANFNGKGRHMALAPAGWH</sequence>
<name>A0A9P4I776_9PEZI</name>